<dbReference type="Pfam" id="PF01940">
    <property type="entry name" value="DUF92"/>
    <property type="match status" value="1"/>
</dbReference>
<feature type="transmembrane region" description="Helical" evidence="6">
    <location>
        <begin position="198"/>
        <end position="215"/>
    </location>
</feature>
<sequence>MTSTVRRAGAFAAVGTLAVLAAAVPAAAVAAFVAVAAAAATITDGAAFELFARPGDRRDERLKGLVGFAVAAALLAGFATFGELPVRVFVGTVVLYAYGNLAGEIAQRRVGGEVAEAVGFVVGGLLAGVAAVQATALVTDAALLPFAEVAVLATTGALVGALLRSVLLGRDDPAVILSVGLLLWLIAALNVGTTTTDVLVALGVTAALGYTSYALETASVEGMLAGVVLAFLAIVLGGYPWFAVMIAFFGIGGLSTKFRYDEKLDRGVAEDNEGARGSANVLGNAAVALVAVLGYAAASAGLFGADPALFLFAFTGSLATALADTLSSEIGGVFDRPRLITTLERVEPGTDGGVTWQGEIAGAAGAALVAALSWLLFAEVGVPGALVIVAAGVTGMTVDSLLGATIEGNSVGNQSVNFLATLSGGIAGTLFALAVGLAGLP</sequence>
<evidence type="ECO:0000256" key="2">
    <source>
        <dbReference type="ARBA" id="ARBA00009012"/>
    </source>
</evidence>
<feature type="transmembrane region" description="Helical" evidence="6">
    <location>
        <begin position="175"/>
        <end position="192"/>
    </location>
</feature>
<evidence type="ECO:0000256" key="6">
    <source>
        <dbReference type="SAM" id="Phobius"/>
    </source>
</evidence>
<evidence type="ECO:0000256" key="4">
    <source>
        <dbReference type="ARBA" id="ARBA00022989"/>
    </source>
</evidence>
<evidence type="ECO:0000313" key="7">
    <source>
        <dbReference type="EMBL" id="GAA0671023.1"/>
    </source>
</evidence>
<dbReference type="PANTHER" id="PTHR13353">
    <property type="entry name" value="TRANSMEMBRANE PROTEIN 19"/>
    <property type="match status" value="1"/>
</dbReference>
<keyword evidence="4 6" id="KW-1133">Transmembrane helix</keyword>
<organism evidence="7 8">
    <name type="scientific">Natronoarchaeum mannanilyticum</name>
    <dbReference type="NCBI Taxonomy" id="926360"/>
    <lineage>
        <taxon>Archaea</taxon>
        <taxon>Methanobacteriati</taxon>
        <taxon>Methanobacteriota</taxon>
        <taxon>Stenosarchaea group</taxon>
        <taxon>Halobacteria</taxon>
        <taxon>Halobacteriales</taxon>
        <taxon>Natronoarchaeaceae</taxon>
    </lineage>
</organism>
<comment type="similarity">
    <text evidence="2">Belongs to the TMEM19 family.</text>
</comment>
<feature type="transmembrane region" description="Helical" evidence="6">
    <location>
        <begin position="88"/>
        <end position="106"/>
    </location>
</feature>
<dbReference type="AlphaFoldDB" id="A0AAV3T8F5"/>
<feature type="transmembrane region" description="Helical" evidence="6">
    <location>
        <begin position="418"/>
        <end position="440"/>
    </location>
</feature>
<comment type="caution">
    <text evidence="7">The sequence shown here is derived from an EMBL/GenBank/DDBJ whole genome shotgun (WGS) entry which is preliminary data.</text>
</comment>
<accession>A0AAV3T8F5</accession>
<feature type="transmembrane region" description="Helical" evidence="6">
    <location>
        <begin position="64"/>
        <end position="82"/>
    </location>
</feature>
<feature type="transmembrane region" description="Helical" evidence="6">
    <location>
        <begin position="281"/>
        <end position="303"/>
    </location>
</feature>
<feature type="transmembrane region" description="Helical" evidence="6">
    <location>
        <begin position="227"/>
        <end position="251"/>
    </location>
</feature>
<dbReference type="RefSeq" id="WP_343773530.1">
    <property type="nucleotide sequence ID" value="NZ_BAAADV010000003.1"/>
</dbReference>
<dbReference type="InterPro" id="IPR002794">
    <property type="entry name" value="DUF92_TMEM19"/>
</dbReference>
<reference evidence="7 8" key="1">
    <citation type="journal article" date="2019" name="Int. J. Syst. Evol. Microbiol.">
        <title>The Global Catalogue of Microorganisms (GCM) 10K type strain sequencing project: providing services to taxonomists for standard genome sequencing and annotation.</title>
        <authorList>
            <consortium name="The Broad Institute Genomics Platform"/>
            <consortium name="The Broad Institute Genome Sequencing Center for Infectious Disease"/>
            <person name="Wu L."/>
            <person name="Ma J."/>
        </authorList>
    </citation>
    <scope>NUCLEOTIDE SEQUENCE [LARGE SCALE GENOMIC DNA]</scope>
    <source>
        <strain evidence="7 8">JCM 16328</strain>
    </source>
</reference>
<feature type="transmembrane region" description="Helical" evidence="6">
    <location>
        <begin position="118"/>
        <end position="136"/>
    </location>
</feature>
<evidence type="ECO:0000256" key="1">
    <source>
        <dbReference type="ARBA" id="ARBA00004141"/>
    </source>
</evidence>
<keyword evidence="8" id="KW-1185">Reference proteome</keyword>
<name>A0AAV3T8F5_9EURY</name>
<feature type="transmembrane region" description="Helical" evidence="6">
    <location>
        <begin position="354"/>
        <end position="377"/>
    </location>
</feature>
<dbReference type="EMBL" id="BAAADV010000003">
    <property type="protein sequence ID" value="GAA0671023.1"/>
    <property type="molecule type" value="Genomic_DNA"/>
</dbReference>
<evidence type="ECO:0000313" key="8">
    <source>
        <dbReference type="Proteomes" id="UP001500420"/>
    </source>
</evidence>
<gene>
    <name evidence="7" type="ORF">GCM10009020_16670</name>
</gene>
<evidence type="ECO:0000256" key="3">
    <source>
        <dbReference type="ARBA" id="ARBA00022692"/>
    </source>
</evidence>
<keyword evidence="3 6" id="KW-0812">Transmembrane</keyword>
<keyword evidence="5 6" id="KW-0472">Membrane</keyword>
<proteinExistence type="inferred from homology"/>
<dbReference type="PANTHER" id="PTHR13353:SF5">
    <property type="entry name" value="TRANSMEMBRANE PROTEIN 19"/>
    <property type="match status" value="1"/>
</dbReference>
<comment type="subcellular location">
    <subcellularLocation>
        <location evidence="1">Membrane</location>
        <topology evidence="1">Multi-pass membrane protein</topology>
    </subcellularLocation>
</comment>
<dbReference type="GO" id="GO:0016020">
    <property type="term" value="C:membrane"/>
    <property type="evidence" value="ECO:0007669"/>
    <property type="project" value="UniProtKB-SubCell"/>
</dbReference>
<feature type="transmembrane region" description="Helical" evidence="6">
    <location>
        <begin position="384"/>
        <end position="406"/>
    </location>
</feature>
<feature type="transmembrane region" description="Helical" evidence="6">
    <location>
        <begin position="142"/>
        <end position="163"/>
    </location>
</feature>
<feature type="transmembrane region" description="Helical" evidence="6">
    <location>
        <begin position="310"/>
        <end position="334"/>
    </location>
</feature>
<feature type="transmembrane region" description="Helical" evidence="6">
    <location>
        <begin position="31"/>
        <end position="52"/>
    </location>
</feature>
<dbReference type="Proteomes" id="UP001500420">
    <property type="component" value="Unassembled WGS sequence"/>
</dbReference>
<evidence type="ECO:0000256" key="5">
    <source>
        <dbReference type="ARBA" id="ARBA00023136"/>
    </source>
</evidence>
<protein>
    <submittedName>
        <fullName evidence="7">TIGR00297 family protein</fullName>
    </submittedName>
</protein>